<accession>A0A9E8CKW8</accession>
<evidence type="ECO:0000313" key="7">
    <source>
        <dbReference type="EMBL" id="UZF86230.1"/>
    </source>
</evidence>
<dbReference type="InterPro" id="IPR015422">
    <property type="entry name" value="PyrdxlP-dep_Trfase_small"/>
</dbReference>
<proteinExistence type="inferred from homology"/>
<dbReference type="SUPFAM" id="SSF53383">
    <property type="entry name" value="PLP-dependent transferases"/>
    <property type="match status" value="1"/>
</dbReference>
<dbReference type="PIRSF" id="PIRSF000521">
    <property type="entry name" value="Transaminase_4ab_Lys_Orn"/>
    <property type="match status" value="1"/>
</dbReference>
<dbReference type="NCBIfam" id="NF004625">
    <property type="entry name" value="PRK05965.1"/>
    <property type="match status" value="1"/>
</dbReference>
<dbReference type="Gene3D" id="3.90.1150.10">
    <property type="entry name" value="Aspartate Aminotransferase, domain 1"/>
    <property type="match status" value="1"/>
</dbReference>
<evidence type="ECO:0000256" key="5">
    <source>
        <dbReference type="ARBA" id="ARBA00022898"/>
    </source>
</evidence>
<dbReference type="PANTHER" id="PTHR43094">
    <property type="entry name" value="AMINOTRANSFERASE"/>
    <property type="match status" value="1"/>
</dbReference>
<dbReference type="GO" id="GO:0030170">
    <property type="term" value="F:pyridoxal phosphate binding"/>
    <property type="evidence" value="ECO:0007669"/>
    <property type="project" value="InterPro"/>
</dbReference>
<dbReference type="Pfam" id="PF00202">
    <property type="entry name" value="Aminotran_3"/>
    <property type="match status" value="1"/>
</dbReference>
<dbReference type="EMBL" id="CP102774">
    <property type="protein sequence ID" value="UZF86230.1"/>
    <property type="molecule type" value="Genomic_DNA"/>
</dbReference>
<dbReference type="GO" id="GO:0008483">
    <property type="term" value="F:transaminase activity"/>
    <property type="evidence" value="ECO:0007669"/>
    <property type="project" value="UniProtKB-KW"/>
</dbReference>
<comment type="cofactor">
    <cofactor evidence="1">
        <name>pyridoxal 5'-phosphate</name>
        <dbReference type="ChEBI" id="CHEBI:597326"/>
    </cofactor>
</comment>
<dbReference type="InterPro" id="IPR015421">
    <property type="entry name" value="PyrdxlP-dep_Trfase_major"/>
</dbReference>
<protein>
    <submittedName>
        <fullName evidence="7">Aspartate aminotransferase family protein</fullName>
    </submittedName>
</protein>
<evidence type="ECO:0000256" key="4">
    <source>
        <dbReference type="ARBA" id="ARBA00022679"/>
    </source>
</evidence>
<gene>
    <name evidence="7" type="ORF">NWE54_20870</name>
</gene>
<dbReference type="InterPro" id="IPR049704">
    <property type="entry name" value="Aminotrans_3_PPA_site"/>
</dbReference>
<reference evidence="7" key="1">
    <citation type="submission" date="2022-08" db="EMBL/GenBank/DDBJ databases">
        <title>Complete Genome Sequences of 2 Bosea sp. soil isolates.</title>
        <authorList>
            <person name="Alvarez Arevalo M."/>
            <person name="Sterndorff E.B."/>
            <person name="Faurdal D."/>
            <person name="Joergensen T.S."/>
            <person name="Weber T."/>
        </authorList>
    </citation>
    <scope>NUCLEOTIDE SEQUENCE</scope>
    <source>
        <strain evidence="7">NBC_00436</strain>
    </source>
</reference>
<dbReference type="InterPro" id="IPR005814">
    <property type="entry name" value="Aminotrans_3"/>
</dbReference>
<dbReference type="AlphaFoldDB" id="A0A9E8CKW8"/>
<dbReference type="InterPro" id="IPR015424">
    <property type="entry name" value="PyrdxlP-dep_Trfase"/>
</dbReference>
<evidence type="ECO:0000256" key="2">
    <source>
        <dbReference type="ARBA" id="ARBA00008954"/>
    </source>
</evidence>
<dbReference type="Gene3D" id="3.40.640.10">
    <property type="entry name" value="Type I PLP-dependent aspartate aminotransferase-like (Major domain)"/>
    <property type="match status" value="1"/>
</dbReference>
<evidence type="ECO:0000256" key="1">
    <source>
        <dbReference type="ARBA" id="ARBA00001933"/>
    </source>
</evidence>
<dbReference type="FunFam" id="3.40.640.10:FF:000014">
    <property type="entry name" value="Adenosylmethionine-8-amino-7-oxononanoate aminotransferase, probable"/>
    <property type="match status" value="1"/>
</dbReference>
<evidence type="ECO:0000256" key="3">
    <source>
        <dbReference type="ARBA" id="ARBA00022576"/>
    </source>
</evidence>
<keyword evidence="4" id="KW-0808">Transferase</keyword>
<keyword evidence="3 7" id="KW-0032">Aminotransferase</keyword>
<sequence>MLSNSLIELDREHWIHPVASYRGHEKAGVRVLRSAKGATITDASGKQLIDGFAGLWCVNAGYGHDSIVEAAANQMRELAYATGYFGLGSEPAIRLAAELAERSPGDLNRVYFTLGGSDAVDSTVRFIRYYQQARGKPQKDQFISIEQGYHGSSTVGAGLTALPAFHAGFGVPYDWQHKIPSHYTYRNPAGSAPEAVIAASLAALKAKVEAVGGADRVAAFYCEPIQGSGGVLVPPTGWVKAMRDLCRELDILFVADEVITGFGRTGPLFACEDEGIVPDLMTVAKGLTSGYVPMGAVLMSQKVYDVIADGSGAAAVGHGYTYSAHPVSAAVGLEVLRLYENGLLDNGRKAGARLMAGLESLADHPLVGEVRGRGMLAAVELVTDKAKKTPLPAASAPAQRIFDRAWDKGLVIRAFGNGVLGYAPPLCCTDAEIDAIVERTRATLDETLADPDVRAAMA</sequence>
<dbReference type="PROSITE" id="PS00600">
    <property type="entry name" value="AA_TRANSFER_CLASS_3"/>
    <property type="match status" value="1"/>
</dbReference>
<dbReference type="CDD" id="cd00610">
    <property type="entry name" value="OAT_like"/>
    <property type="match status" value="1"/>
</dbReference>
<comment type="similarity">
    <text evidence="2 6">Belongs to the class-III pyridoxal-phosphate-dependent aminotransferase family.</text>
</comment>
<name>A0A9E8CKW8_9HYPH</name>
<keyword evidence="5 6" id="KW-0663">Pyridoxal phosphate</keyword>
<organism evidence="7">
    <name type="scientific">Bosea sp. NBC_00436</name>
    <dbReference type="NCBI Taxonomy" id="2969620"/>
    <lineage>
        <taxon>Bacteria</taxon>
        <taxon>Pseudomonadati</taxon>
        <taxon>Pseudomonadota</taxon>
        <taxon>Alphaproteobacteria</taxon>
        <taxon>Hyphomicrobiales</taxon>
        <taxon>Boseaceae</taxon>
        <taxon>Bosea</taxon>
    </lineage>
</organism>
<dbReference type="PANTHER" id="PTHR43094:SF1">
    <property type="entry name" value="AMINOTRANSFERASE CLASS-III"/>
    <property type="match status" value="1"/>
</dbReference>
<evidence type="ECO:0000256" key="6">
    <source>
        <dbReference type="RuleBase" id="RU003560"/>
    </source>
</evidence>